<dbReference type="NCBIfam" id="NF040786">
    <property type="entry name" value="LysR_Sec_metab"/>
    <property type="match status" value="1"/>
</dbReference>
<keyword evidence="4" id="KW-0804">Transcription</keyword>
<dbReference type="InterPro" id="IPR047788">
    <property type="entry name" value="LysR-like_Sec_metab"/>
</dbReference>
<comment type="caution">
    <text evidence="6">The sequence shown here is derived from an EMBL/GenBank/DDBJ whole genome shotgun (WGS) entry which is preliminary data.</text>
</comment>
<dbReference type="Pfam" id="PF00126">
    <property type="entry name" value="HTH_1"/>
    <property type="match status" value="1"/>
</dbReference>
<feature type="domain" description="HTH lysR-type" evidence="5">
    <location>
        <begin position="1"/>
        <end position="56"/>
    </location>
</feature>
<keyword evidence="3" id="KW-0238">DNA-binding</keyword>
<dbReference type="PRINTS" id="PR00039">
    <property type="entry name" value="HTHLYSR"/>
</dbReference>
<dbReference type="Proteomes" id="UP001596002">
    <property type="component" value="Unassembled WGS sequence"/>
</dbReference>
<dbReference type="InterPro" id="IPR036390">
    <property type="entry name" value="WH_DNA-bd_sf"/>
</dbReference>
<dbReference type="PROSITE" id="PS50931">
    <property type="entry name" value="HTH_LYSR"/>
    <property type="match status" value="1"/>
</dbReference>
<evidence type="ECO:0000256" key="4">
    <source>
        <dbReference type="ARBA" id="ARBA00023163"/>
    </source>
</evidence>
<dbReference type="SUPFAM" id="SSF53850">
    <property type="entry name" value="Periplasmic binding protein-like II"/>
    <property type="match status" value="1"/>
</dbReference>
<reference evidence="7" key="1">
    <citation type="journal article" date="2019" name="Int. J. Syst. Evol. Microbiol.">
        <title>The Global Catalogue of Microorganisms (GCM) 10K type strain sequencing project: providing services to taxonomists for standard genome sequencing and annotation.</title>
        <authorList>
            <consortium name="The Broad Institute Genomics Platform"/>
            <consortium name="The Broad Institute Genome Sequencing Center for Infectious Disease"/>
            <person name="Wu L."/>
            <person name="Ma J."/>
        </authorList>
    </citation>
    <scope>NUCLEOTIDE SEQUENCE [LARGE SCALE GENOMIC DNA]</scope>
    <source>
        <strain evidence="7">WYCCWR 12678</strain>
    </source>
</reference>
<evidence type="ECO:0000256" key="2">
    <source>
        <dbReference type="ARBA" id="ARBA00023015"/>
    </source>
</evidence>
<protein>
    <submittedName>
        <fullName evidence="6">Selenium metabolism-associated LysR family transcriptional regulator</fullName>
    </submittedName>
</protein>
<keyword evidence="7" id="KW-1185">Reference proteome</keyword>
<dbReference type="Gene3D" id="1.10.10.10">
    <property type="entry name" value="Winged helix-like DNA-binding domain superfamily/Winged helix DNA-binding domain"/>
    <property type="match status" value="1"/>
</dbReference>
<dbReference type="SUPFAM" id="SSF46785">
    <property type="entry name" value="Winged helix' DNA-binding domain"/>
    <property type="match status" value="1"/>
</dbReference>
<evidence type="ECO:0000313" key="7">
    <source>
        <dbReference type="Proteomes" id="UP001596002"/>
    </source>
</evidence>
<evidence type="ECO:0000256" key="1">
    <source>
        <dbReference type="ARBA" id="ARBA00009437"/>
    </source>
</evidence>
<dbReference type="InterPro" id="IPR036388">
    <property type="entry name" value="WH-like_DNA-bd_sf"/>
</dbReference>
<dbReference type="Gene3D" id="3.40.190.10">
    <property type="entry name" value="Periplasmic binding protein-like II"/>
    <property type="match status" value="2"/>
</dbReference>
<evidence type="ECO:0000313" key="6">
    <source>
        <dbReference type="EMBL" id="MFC4766685.1"/>
    </source>
</evidence>
<evidence type="ECO:0000256" key="3">
    <source>
        <dbReference type="ARBA" id="ARBA00023125"/>
    </source>
</evidence>
<dbReference type="PANTHER" id="PTHR30126">
    <property type="entry name" value="HTH-TYPE TRANSCRIPTIONAL REGULATOR"/>
    <property type="match status" value="1"/>
</dbReference>
<organism evidence="6 7">
    <name type="scientific">Effusibacillus consociatus</name>
    <dbReference type="NCBI Taxonomy" id="1117041"/>
    <lineage>
        <taxon>Bacteria</taxon>
        <taxon>Bacillati</taxon>
        <taxon>Bacillota</taxon>
        <taxon>Bacilli</taxon>
        <taxon>Bacillales</taxon>
        <taxon>Alicyclobacillaceae</taxon>
        <taxon>Effusibacillus</taxon>
    </lineage>
</organism>
<sequence length="287" mass="31928">MNLKRIRTFMMVVEHKNFSTVADLLDISQPAVSKQIKTLEEDLGVMLLYRDAVEPTEAGRLVYKKGKELLDSWNELVDQCHGMQGELTGLMRIGTSTIPGSYLIPPILREFRNRYPRMEVRLSVHDSEEVLGLLRDGRLEVGIIGMEPRGEQFAGHVIARDKMLLIGPVDSEDVDGFGDIKGKPFIFRVEGSGTWQAAKEGLREWRGSVEELNCVAEVDSTEAVISMVEAGLGYSIVSDLAARPATRHGRIKILAELPGEREFYLAYLSSKRQNPAIAALVNLATSE</sequence>
<dbReference type="InterPro" id="IPR005119">
    <property type="entry name" value="LysR_subst-bd"/>
</dbReference>
<dbReference type="PANTHER" id="PTHR30126:SF40">
    <property type="entry name" value="HTH-TYPE TRANSCRIPTIONAL REGULATOR GLTR"/>
    <property type="match status" value="1"/>
</dbReference>
<proteinExistence type="inferred from homology"/>
<gene>
    <name evidence="6" type="ORF">ACFO8Q_04740</name>
</gene>
<keyword evidence="2" id="KW-0805">Transcription regulation</keyword>
<accession>A0ABV9Q1V6</accession>
<dbReference type="Pfam" id="PF03466">
    <property type="entry name" value="LysR_substrate"/>
    <property type="match status" value="1"/>
</dbReference>
<dbReference type="RefSeq" id="WP_380024581.1">
    <property type="nucleotide sequence ID" value="NZ_JBHSHC010000028.1"/>
</dbReference>
<comment type="similarity">
    <text evidence="1">Belongs to the LysR transcriptional regulatory family.</text>
</comment>
<evidence type="ECO:0000259" key="5">
    <source>
        <dbReference type="PROSITE" id="PS50931"/>
    </source>
</evidence>
<dbReference type="EMBL" id="JBHSHC010000028">
    <property type="protein sequence ID" value="MFC4766685.1"/>
    <property type="molecule type" value="Genomic_DNA"/>
</dbReference>
<dbReference type="InterPro" id="IPR000847">
    <property type="entry name" value="LysR_HTH_N"/>
</dbReference>
<name>A0ABV9Q1V6_9BACL</name>